<dbReference type="SUPFAM" id="SSF52540">
    <property type="entry name" value="P-loop containing nucleoside triphosphate hydrolases"/>
    <property type="match status" value="1"/>
</dbReference>
<dbReference type="GO" id="GO:0004672">
    <property type="term" value="F:protein kinase activity"/>
    <property type="evidence" value="ECO:0007669"/>
    <property type="project" value="InterPro"/>
</dbReference>
<dbReference type="InterPro" id="IPR041664">
    <property type="entry name" value="AAA_16"/>
</dbReference>
<dbReference type="InterPro" id="IPR027417">
    <property type="entry name" value="P-loop_NTPase"/>
</dbReference>
<protein>
    <recommendedName>
        <fullName evidence="10">Guanylate cyclase</fullName>
    </recommendedName>
</protein>
<comment type="caution">
    <text evidence="8">The sequence shown here is derived from an EMBL/GenBank/DDBJ whole genome shotgun (WGS) entry which is preliminary data.</text>
</comment>
<dbReference type="OrthoDB" id="9806704at2"/>
<dbReference type="Gene3D" id="3.30.70.1230">
    <property type="entry name" value="Nucleotide cyclase"/>
    <property type="match status" value="1"/>
</dbReference>
<dbReference type="Gene3D" id="3.40.50.300">
    <property type="entry name" value="P-loop containing nucleotide triphosphate hydrolases"/>
    <property type="match status" value="1"/>
</dbReference>
<evidence type="ECO:0000256" key="5">
    <source>
        <dbReference type="SAM" id="Coils"/>
    </source>
</evidence>
<dbReference type="GO" id="GO:0035556">
    <property type="term" value="P:intracellular signal transduction"/>
    <property type="evidence" value="ECO:0007669"/>
    <property type="project" value="InterPro"/>
</dbReference>
<comment type="subcellular location">
    <subcellularLocation>
        <location evidence="1">Membrane</location>
        <topology evidence="1">Single-pass membrane protein</topology>
    </subcellularLocation>
</comment>
<dbReference type="GO" id="GO:0005524">
    <property type="term" value="F:ATP binding"/>
    <property type="evidence" value="ECO:0007669"/>
    <property type="project" value="InterPro"/>
</dbReference>
<evidence type="ECO:0000313" key="9">
    <source>
        <dbReference type="Proteomes" id="UP000248745"/>
    </source>
</evidence>
<dbReference type="InterPro" id="IPR029016">
    <property type="entry name" value="GAF-like_dom_sf"/>
</dbReference>
<dbReference type="SMART" id="SM00065">
    <property type="entry name" value="GAF"/>
    <property type="match status" value="1"/>
</dbReference>
<dbReference type="InterPro" id="IPR053159">
    <property type="entry name" value="Hybrid_Histidine_Kinase"/>
</dbReference>
<evidence type="ECO:0000256" key="1">
    <source>
        <dbReference type="ARBA" id="ARBA00004167"/>
    </source>
</evidence>
<comment type="similarity">
    <text evidence="4">Belongs to the adenylyl cyclase class-4/guanylyl cyclase family.</text>
</comment>
<dbReference type="SUPFAM" id="SSF56112">
    <property type="entry name" value="Protein kinase-like (PK-like)"/>
    <property type="match status" value="1"/>
</dbReference>
<keyword evidence="9" id="KW-1185">Reference proteome</keyword>
<dbReference type="GO" id="GO:0009190">
    <property type="term" value="P:cyclic nucleotide biosynthetic process"/>
    <property type="evidence" value="ECO:0007669"/>
    <property type="project" value="InterPro"/>
</dbReference>
<dbReference type="Pfam" id="PF13191">
    <property type="entry name" value="AAA_16"/>
    <property type="match status" value="1"/>
</dbReference>
<name>A0A2W2AB42_9BACT</name>
<dbReference type="InterPro" id="IPR000719">
    <property type="entry name" value="Prot_kinase_dom"/>
</dbReference>
<evidence type="ECO:0000256" key="2">
    <source>
        <dbReference type="ARBA" id="ARBA00022741"/>
    </source>
</evidence>
<dbReference type="SUPFAM" id="SSF55073">
    <property type="entry name" value="Nucleotide cyclase"/>
    <property type="match status" value="1"/>
</dbReference>
<dbReference type="GO" id="GO:0016020">
    <property type="term" value="C:membrane"/>
    <property type="evidence" value="ECO:0007669"/>
    <property type="project" value="UniProtKB-SubCell"/>
</dbReference>
<feature type="coiled-coil region" evidence="5">
    <location>
        <begin position="1182"/>
        <end position="1209"/>
    </location>
</feature>
<dbReference type="SMART" id="SM00044">
    <property type="entry name" value="CYCc"/>
    <property type="match status" value="1"/>
</dbReference>
<gene>
    <name evidence="8" type="ORF">DN068_12225</name>
</gene>
<sequence length="1706" mass="192184">MFRIFNAERLVHSGAQTTIIKNDEQPSSAATCVKITNSEFPSKEVLSYLENELTLSAVGCTSVRNALQLTTVENHPALSLEYIAGSSLREYMEPASASITDKISVSLNICNALVDLHRHKILHNNICPEHIILNEQSGNAVFIDLGIAHVLEKKAGRHFDIHLAEKMSPYYISPENTGRINRNIDLRSDIYCTGLVLYELFTGEKPFELKDKSELIYAHIAKKPVPPALIRTKIPLIISDIIMKMLEKNPEDRYQSASGVLYDLEEYHTRQAEGNETNFPLGSRDFSSRFILPSKIYGKERERETLLEKFETCANGAKDFLLLSGVPGAGKSTLVAGIQKSVIAANGFFVTGKFDQLQHSGPYSGFIQAFREVIDLILTKNDQTKTEWRHRILQYAGESGRVLTDLIPDMENLIGSQPQLPELSAVELQNRFNYILAGFIKAIAYEGHPLVLFIDDIQWADTSSAYLFDLIFNDKDIRYLLVICAYRNNEIDEANSVKQLLARLEDENAPCTEIEMSPLTLAHTEELVKDLFRTGQDDNAAFAQLVYDKTKGNPFYTRRFLQSVYDEGFLFFDDESCKWQWNKADIEQMNVSGNVADLMILALKKYPATTLRILQIASCIGNRFDLNLAATVLATGTLSLQEQLRGPLADEIIIDIGGVFMFAHDRIQQTVNSLIPENERQEIHLRIGKALSDQSNESKSVADIFTITNQWNAGIDLVIDEQDKLLAAGLNTEAGKKAKSSAAYNQALGYFDTAITLLGNNWTQQYDRLLQTYEQAAESAFLAAEMERANELVQIIETNARTPIEALKAYEVKIQKLIAGHEYKEAVEFAISILSRFDVRIPLHPHKLAVVMRLLFTTFITGRKSPAFFEKLPQMTDRNKLAAVRLLSVVTSAIVLTYPDLLPLVVFKNIELSMKYGLSPKSPFSFMGIGYIMSVYMQQIEKGIAYGKIALSLSRKLRTKELDASLLMTYYVYLAHWTMPLADTIPELEKAFITGAETGDFEFTSYLAHNITYHSFFAGLPLDKLADRSEELNNQIEKYKQEFTITRLKVFRQAIAQFIVKTPQPHILAGEILDENLIRLPESEQNFGYFQNLYLVKTVLALYFNKSEEAFDYAVKCEKYQEVVKGSVVYLGFYYYEALAITAGIAGKEETEQKRLQKKLHKNLSLIRQYERYCPQNYAHRRLLIEAEIARLEDRKEDARLLYDKSIRQAVENKMLHDEALAWELAGKFHIQTAIEQIGVFYINNALLAYRRWGASAKIEDLAARYSHLDIRLPEEPGQTAIARDTDIDLGTLLKASTALSGELVLSSLLEQLMHLLAENAGAQSGFIMVEKAGHLNVEAELVPATGQISTLQSRSLDEIKTAPLSVINYVIAKRETVLLDNAAESALFRDDPFIVNHAPKSILCMPLIRQGKLQGVIYLANEITIGAFTESRVSFLKLLSTQIAISLENALFYSDMEHRVSERTHELNLEKQKSENLLLNILPGEIAKELKETGEARARRFDNVSILFTDFKDFTKKSELLTPEELVSILDIYFRHFDSIISKYGIEKIKTIGDAYLCVGGMLYSDAESALNIVKAALEILVFVEQLQQAREAAGLVSFSIRMGIHVGPVVAGIVGEKKFAYDIWGDAVNTAARMEQASEPGRLNISHDTWLLVKDHVICTHRGKIEAKNKGMIDMYFVDGLKENDTQQWTVASDEIALLKSPVR</sequence>
<evidence type="ECO:0000259" key="7">
    <source>
        <dbReference type="PROSITE" id="PS50125"/>
    </source>
</evidence>
<keyword evidence="3 4" id="KW-0456">Lyase</keyword>
<dbReference type="Gene3D" id="1.10.510.10">
    <property type="entry name" value="Transferase(Phosphotransferase) domain 1"/>
    <property type="match status" value="1"/>
</dbReference>
<evidence type="ECO:0000256" key="3">
    <source>
        <dbReference type="ARBA" id="ARBA00023239"/>
    </source>
</evidence>
<dbReference type="PROSITE" id="PS50011">
    <property type="entry name" value="PROTEIN_KINASE_DOM"/>
    <property type="match status" value="1"/>
</dbReference>
<dbReference type="Pfam" id="PF00211">
    <property type="entry name" value="Guanylate_cyc"/>
    <property type="match status" value="1"/>
</dbReference>
<dbReference type="PROSITE" id="PS50125">
    <property type="entry name" value="GUANYLATE_CYCLASE_2"/>
    <property type="match status" value="1"/>
</dbReference>
<dbReference type="Pfam" id="PF00069">
    <property type="entry name" value="Pkinase"/>
    <property type="match status" value="1"/>
</dbReference>
<dbReference type="PROSITE" id="PS00452">
    <property type="entry name" value="GUANYLATE_CYCLASE_1"/>
    <property type="match status" value="1"/>
</dbReference>
<dbReference type="Proteomes" id="UP000248745">
    <property type="component" value="Unassembled WGS sequence"/>
</dbReference>
<dbReference type="CDD" id="cd07302">
    <property type="entry name" value="CHD"/>
    <property type="match status" value="1"/>
</dbReference>
<accession>A0A2W2AB42</accession>
<dbReference type="CDD" id="cd14014">
    <property type="entry name" value="STKc_PknB_like"/>
    <property type="match status" value="1"/>
</dbReference>
<dbReference type="InterPro" id="IPR001054">
    <property type="entry name" value="A/G_cyclase"/>
</dbReference>
<dbReference type="EMBL" id="QKTW01000017">
    <property type="protein sequence ID" value="PZF72625.1"/>
    <property type="molecule type" value="Genomic_DNA"/>
</dbReference>
<dbReference type="InterPro" id="IPR003018">
    <property type="entry name" value="GAF"/>
</dbReference>
<keyword evidence="5" id="KW-0175">Coiled coil</keyword>
<dbReference type="PANTHER" id="PTHR43642">
    <property type="entry name" value="HYBRID SIGNAL TRANSDUCTION HISTIDINE KINASE G"/>
    <property type="match status" value="1"/>
</dbReference>
<keyword evidence="2" id="KW-0547">Nucleotide-binding</keyword>
<reference evidence="8 9" key="1">
    <citation type="submission" date="2018-06" db="EMBL/GenBank/DDBJ databases">
        <title>Mucibacter soli gen. nov., sp. nov., a new member of the family Chitinophagaceae producing mucin.</title>
        <authorList>
            <person name="Kim M.-K."/>
            <person name="Park S."/>
            <person name="Kim T.-S."/>
            <person name="Joung Y."/>
            <person name="Han J.-H."/>
            <person name="Kim S.B."/>
        </authorList>
    </citation>
    <scope>NUCLEOTIDE SEQUENCE [LARGE SCALE GENOMIC DNA]</scope>
    <source>
        <strain evidence="8 9">R1-15</strain>
    </source>
</reference>
<feature type="domain" description="Guanylate cyclase" evidence="7">
    <location>
        <begin position="1506"/>
        <end position="1637"/>
    </location>
</feature>
<proteinExistence type="inferred from homology"/>
<dbReference type="Pfam" id="PF01590">
    <property type="entry name" value="GAF"/>
    <property type="match status" value="1"/>
</dbReference>
<feature type="domain" description="Protein kinase" evidence="6">
    <location>
        <begin position="5"/>
        <end position="268"/>
    </location>
</feature>
<feature type="coiled-coil region" evidence="5">
    <location>
        <begin position="1022"/>
        <end position="1049"/>
    </location>
</feature>
<dbReference type="Gene3D" id="3.30.450.40">
    <property type="match status" value="1"/>
</dbReference>
<evidence type="ECO:0000313" key="8">
    <source>
        <dbReference type="EMBL" id="PZF72625.1"/>
    </source>
</evidence>
<dbReference type="InterPro" id="IPR018297">
    <property type="entry name" value="A/G_cyclase_CS"/>
</dbReference>
<evidence type="ECO:0008006" key="10">
    <source>
        <dbReference type="Google" id="ProtNLM"/>
    </source>
</evidence>
<dbReference type="GO" id="GO:0004016">
    <property type="term" value="F:adenylate cyclase activity"/>
    <property type="evidence" value="ECO:0007669"/>
    <property type="project" value="UniProtKB-ARBA"/>
</dbReference>
<evidence type="ECO:0000256" key="4">
    <source>
        <dbReference type="RuleBase" id="RU000405"/>
    </source>
</evidence>
<dbReference type="SMART" id="SM00220">
    <property type="entry name" value="S_TKc"/>
    <property type="match status" value="1"/>
</dbReference>
<dbReference type="InterPro" id="IPR011009">
    <property type="entry name" value="Kinase-like_dom_sf"/>
</dbReference>
<dbReference type="InterPro" id="IPR029787">
    <property type="entry name" value="Nucleotide_cyclase"/>
</dbReference>
<dbReference type="PANTHER" id="PTHR43642:SF1">
    <property type="entry name" value="HYBRID SIGNAL TRANSDUCTION HISTIDINE KINASE G"/>
    <property type="match status" value="1"/>
</dbReference>
<dbReference type="SUPFAM" id="SSF55781">
    <property type="entry name" value="GAF domain-like"/>
    <property type="match status" value="1"/>
</dbReference>
<organism evidence="8 9">
    <name type="scientific">Taibaiella soli</name>
    <dbReference type="NCBI Taxonomy" id="1649169"/>
    <lineage>
        <taxon>Bacteria</taxon>
        <taxon>Pseudomonadati</taxon>
        <taxon>Bacteroidota</taxon>
        <taxon>Chitinophagia</taxon>
        <taxon>Chitinophagales</taxon>
        <taxon>Chitinophagaceae</taxon>
        <taxon>Taibaiella</taxon>
    </lineage>
</organism>
<evidence type="ECO:0000259" key="6">
    <source>
        <dbReference type="PROSITE" id="PS50011"/>
    </source>
</evidence>
<dbReference type="RefSeq" id="WP_110999216.1">
    <property type="nucleotide sequence ID" value="NZ_QKTW01000017.1"/>
</dbReference>